<dbReference type="SUPFAM" id="SSF50630">
    <property type="entry name" value="Acid proteases"/>
    <property type="match status" value="1"/>
</dbReference>
<dbReference type="PROSITE" id="PS00141">
    <property type="entry name" value="ASP_PROTEASE"/>
    <property type="match status" value="1"/>
</dbReference>
<sequence length="224" mass="25138">MDKDLIQRMIGDANLDEIKLNGIQTTALIDSGSQVSTITEVYYEGMSPKPKLYTLDEFGLELTCENVSTIPYSGYILADIETEFTDKPIQTILIIKPVKEYHGTAHDLLGKNVLRELKYVAKISTINDVWAAGFMSVNTDIEIFTDTKPITLHPCKSRTVTGFYRKQGIMNEAVTEPIEDIQCHSAIICPRVVRIDTLGKTARIPVRKCNMTTRPIKIKAKQTL</sequence>
<protein>
    <submittedName>
        <fullName evidence="1">Uncharacterized protein</fullName>
    </submittedName>
</protein>
<reference evidence="1" key="1">
    <citation type="journal article" date="2019" name="bioRxiv">
        <title>The Genome of the Zebra Mussel, Dreissena polymorpha: A Resource for Invasive Species Research.</title>
        <authorList>
            <person name="McCartney M.A."/>
            <person name="Auch B."/>
            <person name="Kono T."/>
            <person name="Mallez S."/>
            <person name="Zhang Y."/>
            <person name="Obille A."/>
            <person name="Becker A."/>
            <person name="Abrahante J.E."/>
            <person name="Garbe J."/>
            <person name="Badalamenti J.P."/>
            <person name="Herman A."/>
            <person name="Mangelson H."/>
            <person name="Liachko I."/>
            <person name="Sullivan S."/>
            <person name="Sone E.D."/>
            <person name="Koren S."/>
            <person name="Silverstein K.A.T."/>
            <person name="Beckman K.B."/>
            <person name="Gohl D.M."/>
        </authorList>
    </citation>
    <scope>NUCLEOTIDE SEQUENCE</scope>
    <source>
        <strain evidence="1">Duluth1</strain>
        <tissue evidence="1">Whole animal</tissue>
    </source>
</reference>
<dbReference type="AlphaFoldDB" id="A0A9D3Z1H6"/>
<evidence type="ECO:0000313" key="2">
    <source>
        <dbReference type="Proteomes" id="UP000828390"/>
    </source>
</evidence>
<name>A0A9D3Z1H6_DREPO</name>
<keyword evidence="2" id="KW-1185">Reference proteome</keyword>
<dbReference type="EMBL" id="JAIWYP010000014">
    <property type="protein sequence ID" value="KAH3711210.1"/>
    <property type="molecule type" value="Genomic_DNA"/>
</dbReference>
<dbReference type="InterPro" id="IPR001969">
    <property type="entry name" value="Aspartic_peptidase_AS"/>
</dbReference>
<gene>
    <name evidence="1" type="ORF">DPMN_070712</name>
</gene>
<reference evidence="1" key="2">
    <citation type="submission" date="2020-11" db="EMBL/GenBank/DDBJ databases">
        <authorList>
            <person name="McCartney M.A."/>
            <person name="Auch B."/>
            <person name="Kono T."/>
            <person name="Mallez S."/>
            <person name="Becker A."/>
            <person name="Gohl D.M."/>
            <person name="Silverstein K.A.T."/>
            <person name="Koren S."/>
            <person name="Bechman K.B."/>
            <person name="Herman A."/>
            <person name="Abrahante J.E."/>
            <person name="Garbe J."/>
        </authorList>
    </citation>
    <scope>NUCLEOTIDE SEQUENCE</scope>
    <source>
        <strain evidence="1">Duluth1</strain>
        <tissue evidence="1">Whole animal</tissue>
    </source>
</reference>
<dbReference type="InterPro" id="IPR021109">
    <property type="entry name" value="Peptidase_aspartic_dom_sf"/>
</dbReference>
<dbReference type="GO" id="GO:0004190">
    <property type="term" value="F:aspartic-type endopeptidase activity"/>
    <property type="evidence" value="ECO:0007669"/>
    <property type="project" value="InterPro"/>
</dbReference>
<evidence type="ECO:0000313" key="1">
    <source>
        <dbReference type="EMBL" id="KAH3711210.1"/>
    </source>
</evidence>
<accession>A0A9D3Z1H6</accession>
<dbReference type="Proteomes" id="UP000828390">
    <property type="component" value="Unassembled WGS sequence"/>
</dbReference>
<dbReference type="GO" id="GO:0006508">
    <property type="term" value="P:proteolysis"/>
    <property type="evidence" value="ECO:0007669"/>
    <property type="project" value="InterPro"/>
</dbReference>
<proteinExistence type="predicted"/>
<organism evidence="1 2">
    <name type="scientific">Dreissena polymorpha</name>
    <name type="common">Zebra mussel</name>
    <name type="synonym">Mytilus polymorpha</name>
    <dbReference type="NCBI Taxonomy" id="45954"/>
    <lineage>
        <taxon>Eukaryota</taxon>
        <taxon>Metazoa</taxon>
        <taxon>Spiralia</taxon>
        <taxon>Lophotrochozoa</taxon>
        <taxon>Mollusca</taxon>
        <taxon>Bivalvia</taxon>
        <taxon>Autobranchia</taxon>
        <taxon>Heteroconchia</taxon>
        <taxon>Euheterodonta</taxon>
        <taxon>Imparidentia</taxon>
        <taxon>Neoheterodontei</taxon>
        <taxon>Myida</taxon>
        <taxon>Dreissenoidea</taxon>
        <taxon>Dreissenidae</taxon>
        <taxon>Dreissena</taxon>
    </lineage>
</organism>
<comment type="caution">
    <text evidence="1">The sequence shown here is derived from an EMBL/GenBank/DDBJ whole genome shotgun (WGS) entry which is preliminary data.</text>
</comment>